<reference evidence="3 4" key="1">
    <citation type="submission" date="2024-09" db="EMBL/GenBank/DDBJ databases">
        <authorList>
            <person name="Sun Q."/>
            <person name="Mori K."/>
        </authorList>
    </citation>
    <scope>NUCLEOTIDE SEQUENCE [LARGE SCALE GENOMIC DNA]</scope>
    <source>
        <strain evidence="3 4">KCTC 22789</strain>
    </source>
</reference>
<dbReference type="InterPro" id="IPR002508">
    <property type="entry name" value="MurNAc-LAA_cat"/>
</dbReference>
<feature type="domain" description="MurNAc-LAA" evidence="2">
    <location>
        <begin position="151"/>
        <end position="263"/>
    </location>
</feature>
<dbReference type="EMBL" id="JBHLWE010000003">
    <property type="protein sequence ID" value="MFC0339351.1"/>
    <property type="molecule type" value="Genomic_DNA"/>
</dbReference>
<evidence type="ECO:0000259" key="2">
    <source>
        <dbReference type="SMART" id="SM00646"/>
    </source>
</evidence>
<keyword evidence="3" id="KW-0378">Hydrolase</keyword>
<sequence>MDKQQIIEQLNREIEATRTRLSSGREGAESLPRNKDDAAGERVAQAARYLEELVDDLEVTEATLDLRELEAAADADARESAGNGLAIVVGHTRSSPGAEGKAPPLPSSPTAARFEYTWNSELAAIVKQRAEASGIRCNVFFRDNGGITGAYARVRQWRPEATVELHFNAFNKQARGTETLFAHPGSRAWAQALQTELVAVYKRVKPLDRGLKDQSAGGRGHLSLTQIQPSALIEPFFGDEPSDAQLGEQNKKQLADAIIAAFRAARARPMV</sequence>
<proteinExistence type="predicted"/>
<evidence type="ECO:0000313" key="3">
    <source>
        <dbReference type="EMBL" id="MFC0339351.1"/>
    </source>
</evidence>
<dbReference type="SMART" id="SM00646">
    <property type="entry name" value="Ami_3"/>
    <property type="match status" value="1"/>
</dbReference>
<name>A0ABV6HZG0_9RHOB</name>
<evidence type="ECO:0000313" key="4">
    <source>
        <dbReference type="Proteomes" id="UP001589799"/>
    </source>
</evidence>
<dbReference type="GO" id="GO:0008745">
    <property type="term" value="F:N-acetylmuramoyl-L-alanine amidase activity"/>
    <property type="evidence" value="ECO:0007669"/>
    <property type="project" value="UniProtKB-EC"/>
</dbReference>
<dbReference type="CDD" id="cd02696">
    <property type="entry name" value="MurNAc-LAA"/>
    <property type="match status" value="1"/>
</dbReference>
<comment type="caution">
    <text evidence="3">The sequence shown here is derived from an EMBL/GenBank/DDBJ whole genome shotgun (WGS) entry which is preliminary data.</text>
</comment>
<feature type="region of interest" description="Disordered" evidence="1">
    <location>
        <begin position="17"/>
        <end position="40"/>
    </location>
</feature>
<accession>A0ABV6HZG0</accession>
<dbReference type="SUPFAM" id="SSF53187">
    <property type="entry name" value="Zn-dependent exopeptidases"/>
    <property type="match status" value="1"/>
</dbReference>
<feature type="compositionally biased region" description="Basic and acidic residues" evidence="1">
    <location>
        <begin position="26"/>
        <end position="40"/>
    </location>
</feature>
<evidence type="ECO:0000256" key="1">
    <source>
        <dbReference type="SAM" id="MobiDB-lite"/>
    </source>
</evidence>
<gene>
    <name evidence="3" type="ORF">ACFFII_01040</name>
</gene>
<keyword evidence="4" id="KW-1185">Reference proteome</keyword>
<dbReference type="Proteomes" id="UP001589799">
    <property type="component" value="Unassembled WGS sequence"/>
</dbReference>
<dbReference type="Gene3D" id="3.40.630.40">
    <property type="entry name" value="Zn-dependent exopeptidases"/>
    <property type="match status" value="1"/>
</dbReference>
<dbReference type="EC" id="3.5.1.28" evidence="3"/>
<protein>
    <submittedName>
        <fullName evidence="3">N-acetylmuramoyl-L-alanine amidase</fullName>
        <ecNumber evidence="3">3.5.1.28</ecNumber>
    </submittedName>
</protein>
<organism evidence="3 4">
    <name type="scientific">Paracoccus niistensis</name>
    <dbReference type="NCBI Taxonomy" id="632935"/>
    <lineage>
        <taxon>Bacteria</taxon>
        <taxon>Pseudomonadati</taxon>
        <taxon>Pseudomonadota</taxon>
        <taxon>Alphaproteobacteria</taxon>
        <taxon>Rhodobacterales</taxon>
        <taxon>Paracoccaceae</taxon>
        <taxon>Paracoccus</taxon>
    </lineage>
</organism>
<dbReference type="Pfam" id="PF01520">
    <property type="entry name" value="Amidase_3"/>
    <property type="match status" value="1"/>
</dbReference>
<dbReference type="RefSeq" id="WP_377697027.1">
    <property type="nucleotide sequence ID" value="NZ_JBHLWE010000003.1"/>
</dbReference>